<feature type="binding site" evidence="5">
    <location>
        <begin position="230"/>
        <end position="237"/>
    </location>
    <ligand>
        <name>ATP</name>
        <dbReference type="ChEBI" id="CHEBI:30616"/>
    </ligand>
</feature>
<dbReference type="GO" id="GO:0005829">
    <property type="term" value="C:cytosol"/>
    <property type="evidence" value="ECO:0007669"/>
    <property type="project" value="TreeGrafter"/>
</dbReference>
<dbReference type="EMBL" id="CP034726">
    <property type="protein sequence ID" value="QBP17802.1"/>
    <property type="molecule type" value="Genomic_DNA"/>
</dbReference>
<evidence type="ECO:0000256" key="3">
    <source>
        <dbReference type="ARBA" id="ARBA00022806"/>
    </source>
</evidence>
<dbReference type="RefSeq" id="WP_133441347.1">
    <property type="nucleotide sequence ID" value="NZ_CP034726.1"/>
</dbReference>
<evidence type="ECO:0000256" key="5">
    <source>
        <dbReference type="PROSITE-ProRule" id="PRU00560"/>
    </source>
</evidence>
<dbReference type="Proteomes" id="UP000294321">
    <property type="component" value="Chromosome"/>
</dbReference>
<keyword evidence="3 5" id="KW-0347">Helicase</keyword>
<evidence type="ECO:0000256" key="4">
    <source>
        <dbReference type="ARBA" id="ARBA00022840"/>
    </source>
</evidence>
<protein>
    <submittedName>
        <fullName evidence="7">ATP-dependent DNA helicase</fullName>
    </submittedName>
</protein>
<dbReference type="GO" id="GO:0003677">
    <property type="term" value="F:DNA binding"/>
    <property type="evidence" value="ECO:0007669"/>
    <property type="project" value="InterPro"/>
</dbReference>
<proteinExistence type="predicted"/>
<dbReference type="NCBIfam" id="NF041464">
    <property type="entry name" value="HelD_BACSU"/>
    <property type="match status" value="1"/>
</dbReference>
<evidence type="ECO:0000259" key="6">
    <source>
        <dbReference type="PROSITE" id="PS51198"/>
    </source>
</evidence>
<dbReference type="PANTHER" id="PTHR11070">
    <property type="entry name" value="UVRD / RECB / PCRA DNA HELICASE FAMILY MEMBER"/>
    <property type="match status" value="1"/>
</dbReference>
<dbReference type="Pfam" id="PF00580">
    <property type="entry name" value="UvrD-helicase"/>
    <property type="match status" value="1"/>
</dbReference>
<dbReference type="Gene3D" id="3.40.50.300">
    <property type="entry name" value="P-loop containing nucleotide triphosphate hydrolases"/>
    <property type="match status" value="2"/>
</dbReference>
<dbReference type="InterPro" id="IPR027785">
    <property type="entry name" value="UvrD-like_helicase_C"/>
</dbReference>
<keyword evidence="4 5" id="KW-0067">ATP-binding</keyword>
<reference evidence="8" key="1">
    <citation type="submission" date="2018-12" db="EMBL/GenBank/DDBJ databases">
        <title>A new species of lactobacillus.</title>
        <authorList>
            <person name="Jian Y."/>
            <person name="Xin L."/>
            <person name="Hong Z.J."/>
            <person name="Ming L.Z."/>
            <person name="Hong X.Z."/>
        </authorList>
    </citation>
    <scope>NUCLEOTIDE SEQUENCE [LARGE SCALE GENOMIC DNA]</scope>
    <source>
        <strain evidence="8">HSLZ-75</strain>
    </source>
</reference>
<dbReference type="Pfam" id="PF13538">
    <property type="entry name" value="UvrD_C_2"/>
    <property type="match status" value="1"/>
</dbReference>
<dbReference type="GO" id="GO:0043138">
    <property type="term" value="F:3'-5' DNA helicase activity"/>
    <property type="evidence" value="ECO:0007669"/>
    <property type="project" value="TreeGrafter"/>
</dbReference>
<keyword evidence="2 5" id="KW-0378">Hydrolase</keyword>
<dbReference type="GO" id="GO:0000725">
    <property type="term" value="P:recombinational repair"/>
    <property type="evidence" value="ECO:0007669"/>
    <property type="project" value="TreeGrafter"/>
</dbReference>
<dbReference type="InterPro" id="IPR014016">
    <property type="entry name" value="UvrD-like_ATP-bd"/>
</dbReference>
<evidence type="ECO:0000313" key="7">
    <source>
        <dbReference type="EMBL" id="QBP17802.1"/>
    </source>
</evidence>
<keyword evidence="8" id="KW-1185">Reference proteome</keyword>
<dbReference type="OrthoDB" id="9787585at2"/>
<dbReference type="InterPro" id="IPR027417">
    <property type="entry name" value="P-loop_NTPase"/>
</dbReference>
<accession>A0A4P6ZK55</accession>
<evidence type="ECO:0000313" key="8">
    <source>
        <dbReference type="Proteomes" id="UP000294321"/>
    </source>
</evidence>
<dbReference type="GO" id="GO:0016787">
    <property type="term" value="F:hydrolase activity"/>
    <property type="evidence" value="ECO:0007669"/>
    <property type="project" value="UniProtKB-UniRule"/>
</dbReference>
<dbReference type="InterPro" id="IPR000212">
    <property type="entry name" value="DNA_helicase_UvrD/REP"/>
</dbReference>
<name>A0A4P6ZK55_9LACO</name>
<feature type="domain" description="UvrD-like helicase ATP-binding" evidence="6">
    <location>
        <begin position="209"/>
        <end position="602"/>
    </location>
</feature>
<evidence type="ECO:0000256" key="1">
    <source>
        <dbReference type="ARBA" id="ARBA00022741"/>
    </source>
</evidence>
<evidence type="ECO:0000256" key="2">
    <source>
        <dbReference type="ARBA" id="ARBA00022801"/>
    </source>
</evidence>
<dbReference type="InterPro" id="IPR048228">
    <property type="entry name" value="HelD_bacillota"/>
</dbReference>
<gene>
    <name evidence="7" type="ORF">ELX58_01150</name>
</gene>
<dbReference type="KEGG" id="lji:ELX58_01150"/>
<dbReference type="SUPFAM" id="SSF52540">
    <property type="entry name" value="P-loop containing nucleoside triphosphate hydrolases"/>
    <property type="match status" value="1"/>
</dbReference>
<keyword evidence="1 5" id="KW-0547">Nucleotide-binding</keyword>
<dbReference type="PANTHER" id="PTHR11070:SF17">
    <property type="entry name" value="DNA HELICASE IV"/>
    <property type="match status" value="1"/>
</dbReference>
<organism evidence="7 8">
    <name type="scientific">Acetilactobacillus jinshanensis</name>
    <dbReference type="NCBI Taxonomy" id="1720083"/>
    <lineage>
        <taxon>Bacteria</taxon>
        <taxon>Bacillati</taxon>
        <taxon>Bacillota</taxon>
        <taxon>Bacilli</taxon>
        <taxon>Lactobacillales</taxon>
        <taxon>Lactobacillaceae</taxon>
        <taxon>Acetilactobacillus</taxon>
    </lineage>
</organism>
<dbReference type="GO" id="GO:0005524">
    <property type="term" value="F:ATP binding"/>
    <property type="evidence" value="ECO:0007669"/>
    <property type="project" value="UniProtKB-UniRule"/>
</dbReference>
<dbReference type="PROSITE" id="PS51198">
    <property type="entry name" value="UVRD_HELICASE_ATP_BIND"/>
    <property type="match status" value="1"/>
</dbReference>
<sequence>MAENIKIAEQKRLNSVIQKINLAKLKQLKTIHHDEKNERIIQKDFYNDVRLRSTTYSGLMETGVEVRQKQQMLDQLNSEWHQAHFFLKRLQLLAKNPYFARVDFKELNSDQVHTIYIGLASFANEGKHYLVYDWRAPISSIYYENKLGKVTYQAPSGPHTVNVLLKRQFQIKNGKIVTVFDTKAAIGDQLLLSNLSQQSTPKMRNIVTTIQADQNKIIRDTSADLLYVQGAAGSGKTSAALQRVAYLLYHYRPSLTSRQIILFSPNQLFNDYVNHVLPSLGEHNMVRMTYYQYSDHRVPHFSVETLAQRFSDDNLTHHDQRINNLKNSLECFKAVNKYLGDLNHSGMHFKNIIFNGHVFISKQQIAKIYYQFNSNYDLSNRLDATKDKLLILLRERIKSEMKKKWVSDAIEDMDRAQLQAIQLSHPNEFQNVDNSYNFLAKHIVIGAFRRVRHIITNGLFINLNLQYLHLLNALPKYISLKQFGIPEKTWQNSLKEFINELDYGQISMADVSIYLYLHDRIAGSLGHPGIKYIFIDEAQDYTGFQMALIHYEFPKARFTVLADLNQAIFTHQRSHHLLGDLKQIFKGQTIHQVQLVKSYRSTQQITDFSKYLLPDGEDIQSFARNGELPKVSVEPSRGRELAGLIKIIKNNHKYGTTALIGKNLKQCQLLAKQLKQRGVNVHLIQTENQELVSGILVVPAYLAKGLEFDAVVMLDASRHNYANDEDRQLAYTICTRAMHRLNVISIHDLSPLFNAIPKQLYQLDD</sequence>
<dbReference type="AlphaFoldDB" id="A0A4P6ZK55"/>